<dbReference type="Gene3D" id="3.40.50.80">
    <property type="entry name" value="Nucleotide-binding domain of ferredoxin-NADP reductase (FNR) module"/>
    <property type="match status" value="1"/>
</dbReference>
<sequence length="264" mass="30260">MLNFSPILGGFPYNVVIIMQIKTFPITLEDSFMLSPKVKHFVFSTEQSPPFNYIPGQFITIHFEKDGKMLKRSYSIANVPTQNNRIEFAAGYVEHGPGTELLFNLKPGDKININGPFGRLILKDELPKRYILVATSTGVTPYRAMIEELKRRLQVNPKLQVVILQGVQKHEEILYPQEFLAFANEYTQVIFRAHLSRETVNLQPHEYPGYVQHAFPDLSLNPENDVVYLCGNPGMIDDSFNYLKEKGFSMQQIIREKYISAPSK</sequence>
<feature type="domain" description="FAD-binding FR-type" evidence="6">
    <location>
        <begin position="21"/>
        <end position="123"/>
    </location>
</feature>
<proteinExistence type="inferred from homology"/>
<keyword evidence="8" id="KW-1185">Reference proteome</keyword>
<protein>
    <recommendedName>
        <fullName evidence="2">ferredoxin--NADP(+) reductase</fullName>
        <ecNumber evidence="2">1.18.1.2</ecNumber>
    </recommendedName>
</protein>
<dbReference type="EC" id="1.18.1.2" evidence="2"/>
<dbReference type="InterPro" id="IPR017938">
    <property type="entry name" value="Riboflavin_synthase-like_b-brl"/>
</dbReference>
<dbReference type="InterPro" id="IPR008333">
    <property type="entry name" value="Cbr1-like_FAD-bd_dom"/>
</dbReference>
<evidence type="ECO:0000256" key="3">
    <source>
        <dbReference type="ARBA" id="ARBA00022741"/>
    </source>
</evidence>
<dbReference type="PANTHER" id="PTHR47354">
    <property type="entry name" value="NADH OXIDOREDUCTASE HCR"/>
    <property type="match status" value="1"/>
</dbReference>
<dbReference type="PATRIC" id="fig|29422.6.peg.2569"/>
<evidence type="ECO:0000256" key="4">
    <source>
        <dbReference type="ARBA" id="ARBA00034078"/>
    </source>
</evidence>
<comment type="catalytic activity">
    <reaction evidence="5">
        <text>2 reduced [2Fe-2S]-[ferredoxin] + NADP(+) + H(+) = 2 oxidized [2Fe-2S]-[ferredoxin] + NADPH</text>
        <dbReference type="Rhea" id="RHEA:20125"/>
        <dbReference type="Rhea" id="RHEA-COMP:10000"/>
        <dbReference type="Rhea" id="RHEA-COMP:10001"/>
        <dbReference type="ChEBI" id="CHEBI:15378"/>
        <dbReference type="ChEBI" id="CHEBI:33737"/>
        <dbReference type="ChEBI" id="CHEBI:33738"/>
        <dbReference type="ChEBI" id="CHEBI:57783"/>
        <dbReference type="ChEBI" id="CHEBI:58349"/>
        <dbReference type="EC" id="1.18.1.2"/>
    </reaction>
</comment>
<dbReference type="CDD" id="cd06195">
    <property type="entry name" value="FNR1"/>
    <property type="match status" value="1"/>
</dbReference>
<comment type="similarity">
    <text evidence="1">Belongs to the ferredoxin--NADP reductase type 1 family.</text>
</comment>
<dbReference type="GO" id="GO:0000166">
    <property type="term" value="F:nucleotide binding"/>
    <property type="evidence" value="ECO:0007669"/>
    <property type="project" value="UniProtKB-KW"/>
</dbReference>
<dbReference type="InterPro" id="IPR001433">
    <property type="entry name" value="OxRdtase_FAD/NAD-bd"/>
</dbReference>
<dbReference type="InterPro" id="IPR001709">
    <property type="entry name" value="Flavoprot_Pyr_Nucl_cyt_Rdtase"/>
</dbReference>
<gene>
    <name evidence="7" type="ORF">Lbru_2412</name>
</gene>
<evidence type="ECO:0000256" key="2">
    <source>
        <dbReference type="ARBA" id="ARBA00013223"/>
    </source>
</evidence>
<comment type="cofactor">
    <cofactor evidence="4">
        <name>[2Fe-2S] cluster</name>
        <dbReference type="ChEBI" id="CHEBI:190135"/>
    </cofactor>
</comment>
<dbReference type="STRING" id="29422.Lbru_2412"/>
<dbReference type="PRINTS" id="PR00371">
    <property type="entry name" value="FPNCR"/>
</dbReference>
<dbReference type="Gene3D" id="2.40.30.10">
    <property type="entry name" value="Translation factors"/>
    <property type="match status" value="1"/>
</dbReference>
<evidence type="ECO:0000256" key="1">
    <source>
        <dbReference type="ARBA" id="ARBA00008312"/>
    </source>
</evidence>
<keyword evidence="3" id="KW-0547">Nucleotide-binding</keyword>
<dbReference type="InterPro" id="IPR050415">
    <property type="entry name" value="MRET"/>
</dbReference>
<organism evidence="7 8">
    <name type="scientific">Legionella brunensis</name>
    <dbReference type="NCBI Taxonomy" id="29422"/>
    <lineage>
        <taxon>Bacteria</taxon>
        <taxon>Pseudomonadati</taxon>
        <taxon>Pseudomonadota</taxon>
        <taxon>Gammaproteobacteria</taxon>
        <taxon>Legionellales</taxon>
        <taxon>Legionellaceae</taxon>
        <taxon>Legionella</taxon>
    </lineage>
</organism>
<dbReference type="GO" id="GO:0004324">
    <property type="term" value="F:ferredoxin-NADP+ reductase activity"/>
    <property type="evidence" value="ECO:0007669"/>
    <property type="project" value="UniProtKB-EC"/>
</dbReference>
<accession>A0A0W0S3X6</accession>
<dbReference type="AlphaFoldDB" id="A0A0W0S3X6"/>
<evidence type="ECO:0000313" key="8">
    <source>
        <dbReference type="Proteomes" id="UP000054742"/>
    </source>
</evidence>
<dbReference type="SUPFAM" id="SSF52343">
    <property type="entry name" value="Ferredoxin reductase-like, C-terminal NADP-linked domain"/>
    <property type="match status" value="1"/>
</dbReference>
<evidence type="ECO:0000313" key="7">
    <source>
        <dbReference type="EMBL" id="KTC78120.1"/>
    </source>
</evidence>
<dbReference type="InterPro" id="IPR039261">
    <property type="entry name" value="FNR_nucleotide-bd"/>
</dbReference>
<dbReference type="InterPro" id="IPR017927">
    <property type="entry name" value="FAD-bd_FR_type"/>
</dbReference>
<dbReference type="PANTHER" id="PTHR47354:SF5">
    <property type="entry name" value="PROTEIN RFBI"/>
    <property type="match status" value="1"/>
</dbReference>
<dbReference type="PROSITE" id="PS51384">
    <property type="entry name" value="FAD_FR"/>
    <property type="match status" value="1"/>
</dbReference>
<comment type="caution">
    <text evidence="7">The sequence shown here is derived from an EMBL/GenBank/DDBJ whole genome shotgun (WGS) entry which is preliminary data.</text>
</comment>
<evidence type="ECO:0000259" key="6">
    <source>
        <dbReference type="PROSITE" id="PS51384"/>
    </source>
</evidence>
<dbReference type="PRINTS" id="PR00410">
    <property type="entry name" value="PHEHYDRXLASE"/>
</dbReference>
<name>A0A0W0S3X6_9GAMM</name>
<dbReference type="Pfam" id="PF00970">
    <property type="entry name" value="FAD_binding_6"/>
    <property type="match status" value="1"/>
</dbReference>
<dbReference type="Proteomes" id="UP000054742">
    <property type="component" value="Unassembled WGS sequence"/>
</dbReference>
<dbReference type="Pfam" id="PF00175">
    <property type="entry name" value="NAD_binding_1"/>
    <property type="match status" value="1"/>
</dbReference>
<dbReference type="InterPro" id="IPR033892">
    <property type="entry name" value="FNR_bac"/>
</dbReference>
<evidence type="ECO:0000256" key="5">
    <source>
        <dbReference type="ARBA" id="ARBA00047776"/>
    </source>
</evidence>
<dbReference type="EMBL" id="LNXV01000033">
    <property type="protein sequence ID" value="KTC78120.1"/>
    <property type="molecule type" value="Genomic_DNA"/>
</dbReference>
<dbReference type="SUPFAM" id="SSF63380">
    <property type="entry name" value="Riboflavin synthase domain-like"/>
    <property type="match status" value="1"/>
</dbReference>
<reference evidence="7 8" key="1">
    <citation type="submission" date="2015-11" db="EMBL/GenBank/DDBJ databases">
        <title>Genomic analysis of 38 Legionella species identifies large and diverse effector repertoires.</title>
        <authorList>
            <person name="Burstein D."/>
            <person name="Amaro F."/>
            <person name="Zusman T."/>
            <person name="Lifshitz Z."/>
            <person name="Cohen O."/>
            <person name="Gilbert J.A."/>
            <person name="Pupko T."/>
            <person name="Shuman H.A."/>
            <person name="Segal G."/>
        </authorList>
    </citation>
    <scope>NUCLEOTIDE SEQUENCE [LARGE SCALE GENOMIC DNA]</scope>
    <source>
        <strain evidence="7 8">ATCC 43878</strain>
    </source>
</reference>